<keyword evidence="6 8" id="KW-0472">Membrane</keyword>
<evidence type="ECO:0000256" key="8">
    <source>
        <dbReference type="SAM" id="Phobius"/>
    </source>
</evidence>
<dbReference type="EMBL" id="JACMYC010000004">
    <property type="protein sequence ID" value="MBC2960487.1"/>
    <property type="molecule type" value="Genomic_DNA"/>
</dbReference>
<dbReference type="NCBIfam" id="TIGR03462">
    <property type="entry name" value="CarR_dom_SF"/>
    <property type="match status" value="1"/>
</dbReference>
<comment type="caution">
    <text evidence="9">The sequence shown here is derived from an EMBL/GenBank/DDBJ whole genome shotgun (WGS) entry which is preliminary data.</text>
</comment>
<comment type="subcellular location">
    <subcellularLocation>
        <location evidence="1">Membrane</location>
        <topology evidence="1">Multi-pass membrane protein</topology>
    </subcellularLocation>
</comment>
<name>A0ABR6U7S6_9ACTN</name>
<keyword evidence="5 8" id="KW-1133">Transmembrane helix</keyword>
<feature type="transmembrane region" description="Helical" evidence="8">
    <location>
        <begin position="82"/>
        <end position="103"/>
    </location>
</feature>
<accession>A0ABR6U7S6</accession>
<organism evidence="9 10">
    <name type="scientific">Nocardioides deserti</name>
    <dbReference type="NCBI Taxonomy" id="1588644"/>
    <lineage>
        <taxon>Bacteria</taxon>
        <taxon>Bacillati</taxon>
        <taxon>Actinomycetota</taxon>
        <taxon>Actinomycetes</taxon>
        <taxon>Propionibacteriales</taxon>
        <taxon>Nocardioidaceae</taxon>
        <taxon>Nocardioides</taxon>
    </lineage>
</organism>
<feature type="transmembrane region" description="Helical" evidence="8">
    <location>
        <begin position="35"/>
        <end position="57"/>
    </location>
</feature>
<protein>
    <submittedName>
        <fullName evidence="9">Lycopene cyclase domain-containing protein</fullName>
    </submittedName>
</protein>
<evidence type="ECO:0000256" key="3">
    <source>
        <dbReference type="ARBA" id="ARBA00022692"/>
    </source>
</evidence>
<evidence type="ECO:0000256" key="5">
    <source>
        <dbReference type="ARBA" id="ARBA00022989"/>
    </source>
</evidence>
<keyword evidence="7" id="KW-0413">Isomerase</keyword>
<evidence type="ECO:0000256" key="7">
    <source>
        <dbReference type="ARBA" id="ARBA00023235"/>
    </source>
</evidence>
<evidence type="ECO:0000256" key="6">
    <source>
        <dbReference type="ARBA" id="ARBA00023136"/>
    </source>
</evidence>
<evidence type="ECO:0000256" key="1">
    <source>
        <dbReference type="ARBA" id="ARBA00004141"/>
    </source>
</evidence>
<evidence type="ECO:0000313" key="10">
    <source>
        <dbReference type="Proteomes" id="UP000604001"/>
    </source>
</evidence>
<comment type="pathway">
    <text evidence="2">Carotenoid biosynthesis.</text>
</comment>
<dbReference type="RefSeq" id="WP_186345728.1">
    <property type="nucleotide sequence ID" value="NZ_BMMR01000001.1"/>
</dbReference>
<proteinExistence type="predicted"/>
<dbReference type="Proteomes" id="UP000604001">
    <property type="component" value="Unassembled WGS sequence"/>
</dbReference>
<evidence type="ECO:0000256" key="4">
    <source>
        <dbReference type="ARBA" id="ARBA00022746"/>
    </source>
</evidence>
<keyword evidence="10" id="KW-1185">Reference proteome</keyword>
<keyword evidence="3 8" id="KW-0812">Transmembrane</keyword>
<sequence>MSVLYLLSIIVPTVCMGLVDRRWRLFLFRPGAARRAVVVVAVGTVVFLVWDLIAIGADMYHRGESDAMTGIELAPELPLEELFFIVFLCYLTMVLHQLFRLVLARTSAAAPERARESA</sequence>
<evidence type="ECO:0000256" key="2">
    <source>
        <dbReference type="ARBA" id="ARBA00004829"/>
    </source>
</evidence>
<gene>
    <name evidence="9" type="ORF">H7344_09285</name>
</gene>
<feature type="transmembrane region" description="Helical" evidence="8">
    <location>
        <begin position="6"/>
        <end position="23"/>
    </location>
</feature>
<evidence type="ECO:0000313" key="9">
    <source>
        <dbReference type="EMBL" id="MBC2960487.1"/>
    </source>
</evidence>
<dbReference type="InterPro" id="IPR017825">
    <property type="entry name" value="Lycopene_cyclase_dom"/>
</dbReference>
<reference evidence="9 10" key="1">
    <citation type="submission" date="2020-08" db="EMBL/GenBank/DDBJ databases">
        <title>novel species in genus Nocardioides.</title>
        <authorList>
            <person name="Zhang G."/>
        </authorList>
    </citation>
    <scope>NUCLEOTIDE SEQUENCE [LARGE SCALE GENOMIC DNA]</scope>
    <source>
        <strain evidence="9 10">SC8A-24</strain>
    </source>
</reference>
<keyword evidence="4" id="KW-0125">Carotenoid biosynthesis</keyword>